<comment type="caution">
    <text evidence="1">The sequence shown here is derived from an EMBL/GenBank/DDBJ whole genome shotgun (WGS) entry which is preliminary data.</text>
</comment>
<evidence type="ECO:0000313" key="1">
    <source>
        <dbReference type="EMBL" id="KAI8011245.1"/>
    </source>
</evidence>
<dbReference type="EMBL" id="CM045762">
    <property type="protein sequence ID" value="KAI8011245.1"/>
    <property type="molecule type" value="Genomic_DNA"/>
</dbReference>
<reference evidence="1 2" key="1">
    <citation type="journal article" date="2022" name="Plant J.">
        <title>Chromosome-level genome of Camellia lanceoleosa provides a valuable resource for understanding genome evolution and self-incompatibility.</title>
        <authorList>
            <person name="Gong W."/>
            <person name="Xiao S."/>
            <person name="Wang L."/>
            <person name="Liao Z."/>
            <person name="Chang Y."/>
            <person name="Mo W."/>
            <person name="Hu G."/>
            <person name="Li W."/>
            <person name="Zhao G."/>
            <person name="Zhu H."/>
            <person name="Hu X."/>
            <person name="Ji K."/>
            <person name="Xiang X."/>
            <person name="Song Q."/>
            <person name="Yuan D."/>
            <person name="Jin S."/>
            <person name="Zhang L."/>
        </authorList>
    </citation>
    <scope>NUCLEOTIDE SEQUENCE [LARGE SCALE GENOMIC DNA]</scope>
    <source>
        <strain evidence="1">SQ_2022a</strain>
    </source>
</reference>
<proteinExistence type="predicted"/>
<name>A0ACC0HDD3_9ERIC</name>
<protein>
    <submittedName>
        <fullName evidence="1">Glutamate receptor 2.9</fullName>
    </submittedName>
</protein>
<keyword evidence="2" id="KW-1185">Reference proteome</keyword>
<accession>A0ACC0HDD3</accession>
<keyword evidence="1" id="KW-0675">Receptor</keyword>
<evidence type="ECO:0000313" key="2">
    <source>
        <dbReference type="Proteomes" id="UP001060215"/>
    </source>
</evidence>
<organism evidence="1 2">
    <name type="scientific">Camellia lanceoleosa</name>
    <dbReference type="NCBI Taxonomy" id="1840588"/>
    <lineage>
        <taxon>Eukaryota</taxon>
        <taxon>Viridiplantae</taxon>
        <taxon>Streptophyta</taxon>
        <taxon>Embryophyta</taxon>
        <taxon>Tracheophyta</taxon>
        <taxon>Spermatophyta</taxon>
        <taxon>Magnoliopsida</taxon>
        <taxon>eudicotyledons</taxon>
        <taxon>Gunneridae</taxon>
        <taxon>Pentapetalae</taxon>
        <taxon>asterids</taxon>
        <taxon>Ericales</taxon>
        <taxon>Theaceae</taxon>
        <taxon>Camellia</taxon>
    </lineage>
</organism>
<sequence length="237" mass="26435">MLTVPRLEPTVTDIEFLRRTNAIVGCDGDSFVKHYLVSVLGFKENNIKPVDSQYNYPGEFESGNITAAFLEPPYAKIFLRENCNKYAVSRPTYIFGGWGFVSIQFHCNSSSHSFECHGNEMAEELIKEEEVQVIVTIETWHEAALVASIGNREQVPILSLASAATISTLSTALHWPFLVQIATNGSQQVNCITSILQSYKWEKVIAIYEDDTYGSDSSGLALFSESLHRLAQRLNTA</sequence>
<gene>
    <name evidence="1" type="ORF">LOK49_LG06G02143</name>
</gene>
<dbReference type="Proteomes" id="UP001060215">
    <property type="component" value="Chromosome 5"/>
</dbReference>